<protein>
    <submittedName>
        <fullName evidence="2">Uncharacterized protein</fullName>
    </submittedName>
</protein>
<keyword evidence="3" id="KW-1185">Reference proteome</keyword>
<feature type="compositionally biased region" description="Gly residues" evidence="1">
    <location>
        <begin position="439"/>
        <end position="457"/>
    </location>
</feature>
<dbReference type="Proteomes" id="UP000244855">
    <property type="component" value="Unassembled WGS sequence"/>
</dbReference>
<name>A0A2V1DEF6_9PLEO</name>
<evidence type="ECO:0000256" key="1">
    <source>
        <dbReference type="SAM" id="MobiDB-lite"/>
    </source>
</evidence>
<proteinExistence type="predicted"/>
<feature type="region of interest" description="Disordered" evidence="1">
    <location>
        <begin position="437"/>
        <end position="478"/>
    </location>
</feature>
<sequence length="505" mass="55169">MAGFNPNKFYHSHPAMNTATNQIQSSGSSAIYATQISSMIPSQETTSNASFEELVDLALTHLNLNDKHDVEVTAETLASAIARFRIAEAPETVREHPPQPPMSSRFQGFVGPHAQAVLPSSSIVIGSRAPPSLQPTSGMGLLSHISQPSPSSTLAKYSPQVIQSQKQTQPSGQIEFQYDPRELEFPVLDCPMCASLWQVIQHWMATWGFSGDWRKSATKEACKGVEEHMMVHKPPRQTSLTKTYNLLLPKDLNQLPDDNSDQHRHNNLKTQPSNNPIQFTTPLTKLQHRTPTNEKPSPRPRLATTPPPNRPTLLSNLAITPTTPIPEILSLATHHLNPVTEDDITTALATINLTPTTNPSNTNFRSDDPTFPVPQCRACDALWGEVAFKREKGEGWGSTSEELGMRVDKHMLDHTITRDVQCAASWKGGVVVEKHGGEEMGCGEQGGGGDVGMGGYESDGLESDGLDNGSLASEHLESEGLEFEMDGQDSEDDDLARILFGEDSE</sequence>
<feature type="compositionally biased region" description="Polar residues" evidence="1">
    <location>
        <begin position="268"/>
        <end position="295"/>
    </location>
</feature>
<organism evidence="2 3">
    <name type="scientific">Periconia macrospinosa</name>
    <dbReference type="NCBI Taxonomy" id="97972"/>
    <lineage>
        <taxon>Eukaryota</taxon>
        <taxon>Fungi</taxon>
        <taxon>Dikarya</taxon>
        <taxon>Ascomycota</taxon>
        <taxon>Pezizomycotina</taxon>
        <taxon>Dothideomycetes</taxon>
        <taxon>Pleosporomycetidae</taxon>
        <taxon>Pleosporales</taxon>
        <taxon>Massarineae</taxon>
        <taxon>Periconiaceae</taxon>
        <taxon>Periconia</taxon>
    </lineage>
</organism>
<accession>A0A2V1DEF6</accession>
<reference evidence="2 3" key="1">
    <citation type="journal article" date="2018" name="Sci. Rep.">
        <title>Comparative genomics provides insights into the lifestyle and reveals functional heterogeneity of dark septate endophytic fungi.</title>
        <authorList>
            <person name="Knapp D.G."/>
            <person name="Nemeth J.B."/>
            <person name="Barry K."/>
            <person name="Hainaut M."/>
            <person name="Henrissat B."/>
            <person name="Johnson J."/>
            <person name="Kuo A."/>
            <person name="Lim J.H.P."/>
            <person name="Lipzen A."/>
            <person name="Nolan M."/>
            <person name="Ohm R.A."/>
            <person name="Tamas L."/>
            <person name="Grigoriev I.V."/>
            <person name="Spatafora J.W."/>
            <person name="Nagy L.G."/>
            <person name="Kovacs G.M."/>
        </authorList>
    </citation>
    <scope>NUCLEOTIDE SEQUENCE [LARGE SCALE GENOMIC DNA]</scope>
    <source>
        <strain evidence="2 3">DSE2036</strain>
    </source>
</reference>
<feature type="compositionally biased region" description="Polar residues" evidence="1">
    <location>
        <begin position="144"/>
        <end position="172"/>
    </location>
</feature>
<feature type="region of interest" description="Disordered" evidence="1">
    <location>
        <begin position="251"/>
        <end position="311"/>
    </location>
</feature>
<gene>
    <name evidence="2" type="ORF">DM02DRAFT_687633</name>
</gene>
<feature type="region of interest" description="Disordered" evidence="1">
    <location>
        <begin position="135"/>
        <end position="172"/>
    </location>
</feature>
<dbReference type="AlphaFoldDB" id="A0A2V1DEF6"/>
<evidence type="ECO:0000313" key="3">
    <source>
        <dbReference type="Proteomes" id="UP000244855"/>
    </source>
</evidence>
<dbReference type="EMBL" id="KZ805463">
    <property type="protein sequence ID" value="PVH96497.1"/>
    <property type="molecule type" value="Genomic_DNA"/>
</dbReference>
<evidence type="ECO:0000313" key="2">
    <source>
        <dbReference type="EMBL" id="PVH96497.1"/>
    </source>
</evidence>